<dbReference type="GO" id="GO:0051607">
    <property type="term" value="P:defense response to virus"/>
    <property type="evidence" value="ECO:0007669"/>
    <property type="project" value="UniProtKB-UniRule"/>
</dbReference>
<evidence type="ECO:0000256" key="1">
    <source>
        <dbReference type="ARBA" id="ARBA00022722"/>
    </source>
</evidence>
<evidence type="ECO:0000256" key="6">
    <source>
        <dbReference type="ARBA" id="ARBA00023118"/>
    </source>
</evidence>
<evidence type="ECO:0000256" key="3">
    <source>
        <dbReference type="ARBA" id="ARBA00022759"/>
    </source>
</evidence>
<keyword evidence="4 10" id="KW-0378">Hydrolase</keyword>
<evidence type="ECO:0000256" key="4">
    <source>
        <dbReference type="ARBA" id="ARBA00022801"/>
    </source>
</evidence>
<keyword evidence="2 10" id="KW-0479">Metal-binding</keyword>
<evidence type="ECO:0000313" key="12">
    <source>
        <dbReference type="Proteomes" id="UP000199355"/>
    </source>
</evidence>
<evidence type="ECO:0000256" key="9">
    <source>
        <dbReference type="ARBA" id="ARBA00038592"/>
    </source>
</evidence>
<comment type="subunit">
    <text evidence="9 10">Homodimer, forms a heterotetramer with a Cas2 homodimer.</text>
</comment>
<gene>
    <name evidence="10" type="primary">cas1</name>
    <name evidence="11" type="ORF">SAMN05192586_103203</name>
</gene>
<dbReference type="RefSeq" id="WP_092152950.1">
    <property type="nucleotide sequence ID" value="NZ_FNBX01000003.1"/>
</dbReference>
<evidence type="ECO:0000256" key="5">
    <source>
        <dbReference type="ARBA" id="ARBA00022842"/>
    </source>
</evidence>
<dbReference type="GO" id="GO:0046872">
    <property type="term" value="F:metal ion binding"/>
    <property type="evidence" value="ECO:0007669"/>
    <property type="project" value="UniProtKB-UniRule"/>
</dbReference>
<dbReference type="InterPro" id="IPR042206">
    <property type="entry name" value="CRISPR-assoc_Cas1_C"/>
</dbReference>
<protein>
    <recommendedName>
        <fullName evidence="10">CRISPR-associated endonuclease Cas1</fullName>
        <ecNumber evidence="10">3.1.-.-</ecNumber>
    </recommendedName>
</protein>
<proteinExistence type="inferred from homology"/>
<dbReference type="Gene3D" id="1.20.120.920">
    <property type="entry name" value="CRISPR-associated endonuclease Cas1, C-terminal domain"/>
    <property type="match status" value="1"/>
</dbReference>
<keyword evidence="3 10" id="KW-0255">Endonuclease</keyword>
<organism evidence="11 12">
    <name type="scientific">Desulfovibrio legallii</name>
    <dbReference type="NCBI Taxonomy" id="571438"/>
    <lineage>
        <taxon>Bacteria</taxon>
        <taxon>Pseudomonadati</taxon>
        <taxon>Thermodesulfobacteriota</taxon>
        <taxon>Desulfovibrionia</taxon>
        <taxon>Desulfovibrionales</taxon>
        <taxon>Desulfovibrionaceae</taxon>
        <taxon>Desulfovibrio</taxon>
    </lineage>
</organism>
<dbReference type="OrthoDB" id="9803119at2"/>
<keyword evidence="8 10" id="KW-0464">Manganese</keyword>
<comment type="function">
    <text evidence="10">CRISPR (clustered regularly interspaced short palindromic repeat), is an adaptive immune system that provides protection against mobile genetic elements (viruses, transposable elements and conjugative plasmids). CRISPR clusters contain spacers, sequences complementary to antecedent mobile elements, and target invading nucleic acids. CRISPR clusters are transcribed and processed into CRISPR RNA (crRNA). Acts as a dsDNA endonuclease. Involved in the integration of spacer DNA into the CRISPR cassette.</text>
</comment>
<reference evidence="12" key="1">
    <citation type="submission" date="2016-10" db="EMBL/GenBank/DDBJ databases">
        <authorList>
            <person name="Varghese N."/>
            <person name="Submissions S."/>
        </authorList>
    </citation>
    <scope>NUCLEOTIDE SEQUENCE [LARGE SCALE GENOMIC DNA]</scope>
    <source>
        <strain evidence="12">KHC7</strain>
    </source>
</reference>
<dbReference type="PANTHER" id="PTHR34353">
    <property type="entry name" value="CRISPR-ASSOCIATED ENDONUCLEASE CAS1 1"/>
    <property type="match status" value="1"/>
</dbReference>
<accession>A0A1G7K093</accession>
<keyword evidence="7 10" id="KW-0238">DNA-binding</keyword>
<dbReference type="GO" id="GO:0016787">
    <property type="term" value="F:hydrolase activity"/>
    <property type="evidence" value="ECO:0007669"/>
    <property type="project" value="UniProtKB-KW"/>
</dbReference>
<dbReference type="Gene3D" id="3.100.10.20">
    <property type="entry name" value="CRISPR-associated endonuclease Cas1, N-terminal domain"/>
    <property type="match status" value="1"/>
</dbReference>
<comment type="cofactor">
    <cofactor evidence="10">
        <name>Mg(2+)</name>
        <dbReference type="ChEBI" id="CHEBI:18420"/>
    </cofactor>
    <cofactor evidence="10">
        <name>Mn(2+)</name>
        <dbReference type="ChEBI" id="CHEBI:29035"/>
    </cofactor>
</comment>
<dbReference type="InterPro" id="IPR002729">
    <property type="entry name" value="CRISPR-assoc_Cas1"/>
</dbReference>
<evidence type="ECO:0000256" key="8">
    <source>
        <dbReference type="ARBA" id="ARBA00023211"/>
    </source>
</evidence>
<name>A0A1G7K093_9BACT</name>
<feature type="binding site" evidence="10">
    <location>
        <position position="236"/>
    </location>
    <ligand>
        <name>Mn(2+)</name>
        <dbReference type="ChEBI" id="CHEBI:29035"/>
    </ligand>
</feature>
<keyword evidence="6 10" id="KW-0051">Antiviral defense</keyword>
<feature type="binding site" evidence="10">
    <location>
        <position position="156"/>
    </location>
    <ligand>
        <name>Mn(2+)</name>
        <dbReference type="ChEBI" id="CHEBI:29035"/>
    </ligand>
</feature>
<evidence type="ECO:0000313" key="11">
    <source>
        <dbReference type="EMBL" id="SDF30550.1"/>
    </source>
</evidence>
<dbReference type="Pfam" id="PF01867">
    <property type="entry name" value="Cas_Cas1"/>
    <property type="match status" value="1"/>
</dbReference>
<feature type="binding site" evidence="10">
    <location>
        <position position="221"/>
    </location>
    <ligand>
        <name>Mn(2+)</name>
        <dbReference type="ChEBI" id="CHEBI:29035"/>
    </ligand>
</feature>
<keyword evidence="12" id="KW-1185">Reference proteome</keyword>
<dbReference type="GO" id="GO:0003677">
    <property type="term" value="F:DNA binding"/>
    <property type="evidence" value="ECO:0007669"/>
    <property type="project" value="UniProtKB-KW"/>
</dbReference>
<evidence type="ECO:0000256" key="10">
    <source>
        <dbReference type="HAMAP-Rule" id="MF_01470"/>
    </source>
</evidence>
<dbReference type="GO" id="GO:0004519">
    <property type="term" value="F:endonuclease activity"/>
    <property type="evidence" value="ECO:0007669"/>
    <property type="project" value="UniProtKB-UniRule"/>
</dbReference>
<dbReference type="GO" id="GO:0043571">
    <property type="term" value="P:maintenance of CRISPR repeat elements"/>
    <property type="evidence" value="ECO:0007669"/>
    <property type="project" value="UniProtKB-UniRule"/>
</dbReference>
<dbReference type="STRING" id="571438.SAMN05192586_103203"/>
<dbReference type="AlphaFoldDB" id="A0A1G7K093"/>
<dbReference type="HAMAP" id="MF_01470">
    <property type="entry name" value="Cas1"/>
    <property type="match status" value="1"/>
</dbReference>
<dbReference type="InterPro" id="IPR042211">
    <property type="entry name" value="CRISPR-assoc_Cas1_N"/>
</dbReference>
<dbReference type="CDD" id="cd09634">
    <property type="entry name" value="Cas1_I-II-III"/>
    <property type="match status" value="1"/>
</dbReference>
<dbReference type="NCBIfam" id="TIGR00287">
    <property type="entry name" value="cas1"/>
    <property type="match status" value="1"/>
</dbReference>
<sequence>MIAYIREQGAKISREGQRLIVSTPDMKRTLFVEQLEQLLLFGNVQLTPPALLFLLREDVDTVFLRADGRYMGRLSGREPANVFLRKRQFVLMDDQAFCLKVGRRIVQAKLANQATVMARIRRARGKPQAGEAATALRELARKADALDDLDALRGLEGSGAALYFKHLPLAFTEDWGFTRRVRRPPTDPVNAVLSLLYTLLINRCCAAVRIAGLDPYPAALHRPTYGRQCLPLDLVEEFRAMLADTLTIALFNLRVLGRNDFEAPAPEPQEELLTADPAEQAALQEPLGAMTPQCSVPDVSALAGEQTEETPGGHVPGRSPVLLRHDAFKRVLTIFARKMETEFHHPAADRQMTYNDALVFQARQYRRLVEGEADAYLPLMLR</sequence>
<dbReference type="Proteomes" id="UP000199355">
    <property type="component" value="Unassembled WGS sequence"/>
</dbReference>
<dbReference type="EMBL" id="FNBX01000003">
    <property type="protein sequence ID" value="SDF30550.1"/>
    <property type="molecule type" value="Genomic_DNA"/>
</dbReference>
<keyword evidence="5 10" id="KW-0460">Magnesium</keyword>
<dbReference type="PANTHER" id="PTHR34353:SF2">
    <property type="entry name" value="CRISPR-ASSOCIATED ENDONUCLEASE CAS1 1"/>
    <property type="match status" value="1"/>
</dbReference>
<dbReference type="EC" id="3.1.-.-" evidence="10"/>
<evidence type="ECO:0000256" key="2">
    <source>
        <dbReference type="ARBA" id="ARBA00022723"/>
    </source>
</evidence>
<dbReference type="InterPro" id="IPR050646">
    <property type="entry name" value="Cas1"/>
</dbReference>
<keyword evidence="1 10" id="KW-0540">Nuclease</keyword>
<comment type="similarity">
    <text evidence="10">Belongs to the CRISPR-associated endonuclease Cas1 family.</text>
</comment>
<evidence type="ECO:0000256" key="7">
    <source>
        <dbReference type="ARBA" id="ARBA00023125"/>
    </source>
</evidence>